<evidence type="ECO:0000256" key="1">
    <source>
        <dbReference type="SAM" id="MobiDB-lite"/>
    </source>
</evidence>
<proteinExistence type="predicted"/>
<dbReference type="AlphaFoldDB" id="A0A0F9WKJ3"/>
<reference evidence="2" key="1">
    <citation type="journal article" date="2015" name="Nature">
        <title>Complex archaea that bridge the gap between prokaryotes and eukaryotes.</title>
        <authorList>
            <person name="Spang A."/>
            <person name="Saw J.H."/>
            <person name="Jorgensen S.L."/>
            <person name="Zaremba-Niedzwiedzka K."/>
            <person name="Martijn J."/>
            <person name="Lind A.E."/>
            <person name="van Eijk R."/>
            <person name="Schleper C."/>
            <person name="Guy L."/>
            <person name="Ettema T.J."/>
        </authorList>
    </citation>
    <scope>NUCLEOTIDE SEQUENCE</scope>
</reference>
<accession>A0A0F9WKJ3</accession>
<comment type="caution">
    <text evidence="2">The sequence shown here is derived from an EMBL/GenBank/DDBJ whole genome shotgun (WGS) entry which is preliminary data.</text>
</comment>
<protein>
    <submittedName>
        <fullName evidence="2">Uncharacterized protein</fullName>
    </submittedName>
</protein>
<gene>
    <name evidence="2" type="ORF">LCGC14_0267070</name>
</gene>
<organism evidence="2">
    <name type="scientific">marine sediment metagenome</name>
    <dbReference type="NCBI Taxonomy" id="412755"/>
    <lineage>
        <taxon>unclassified sequences</taxon>
        <taxon>metagenomes</taxon>
        <taxon>ecological metagenomes</taxon>
    </lineage>
</organism>
<feature type="region of interest" description="Disordered" evidence="1">
    <location>
        <begin position="1"/>
        <end position="20"/>
    </location>
</feature>
<dbReference type="EMBL" id="LAZR01000146">
    <property type="protein sequence ID" value="KKN86531.1"/>
    <property type="molecule type" value="Genomic_DNA"/>
</dbReference>
<evidence type="ECO:0000313" key="2">
    <source>
        <dbReference type="EMBL" id="KKN86531.1"/>
    </source>
</evidence>
<name>A0A0F9WKJ3_9ZZZZ</name>
<sequence>MIDIRSYPRNRAPPTPRKLAPKRRDAVVSVGMKTQLWLEEIASHYINHLHFTYSEFMRASIRSFLIFGNVELLPPLVHKVINMPVTHRADPLSFKISQSMDTELYQIEQKLNKRIIGIILTRSIVIRAMVLWYDEQMKDYAPPLNFIGKRSVLLGGRPPNLNL</sequence>